<name>X1PV26_9ZZZZ</name>
<comment type="caution">
    <text evidence="1">The sequence shown here is derived from an EMBL/GenBank/DDBJ whole genome shotgun (WGS) entry which is preliminary data.</text>
</comment>
<proteinExistence type="predicted"/>
<reference evidence="1" key="1">
    <citation type="journal article" date="2014" name="Front. Microbiol.">
        <title>High frequency of phylogenetically diverse reductive dehalogenase-homologous genes in deep subseafloor sedimentary metagenomes.</title>
        <authorList>
            <person name="Kawai M."/>
            <person name="Futagami T."/>
            <person name="Toyoda A."/>
            <person name="Takaki Y."/>
            <person name="Nishi S."/>
            <person name="Hori S."/>
            <person name="Arai W."/>
            <person name="Tsubouchi T."/>
            <person name="Morono Y."/>
            <person name="Uchiyama I."/>
            <person name="Ito T."/>
            <person name="Fujiyama A."/>
            <person name="Inagaki F."/>
            <person name="Takami H."/>
        </authorList>
    </citation>
    <scope>NUCLEOTIDE SEQUENCE</scope>
    <source>
        <strain evidence="1">Expedition CK06-06</strain>
    </source>
</reference>
<gene>
    <name evidence="1" type="ORF">S12H4_09898</name>
</gene>
<accession>X1PV26</accession>
<protein>
    <submittedName>
        <fullName evidence="1">Uncharacterized protein</fullName>
    </submittedName>
</protein>
<feature type="non-terminal residue" evidence="1">
    <location>
        <position position="1"/>
    </location>
</feature>
<dbReference type="AlphaFoldDB" id="X1PV26"/>
<dbReference type="EMBL" id="BARW01004114">
    <property type="protein sequence ID" value="GAI60062.1"/>
    <property type="molecule type" value="Genomic_DNA"/>
</dbReference>
<evidence type="ECO:0000313" key="1">
    <source>
        <dbReference type="EMBL" id="GAI60062.1"/>
    </source>
</evidence>
<sequence>GFKFGYDMRSPVHDLQKAISAINLRDKKLIMSFKRGDLGYFENWSFEHYVDVLIELLSYRRLTSTYGWLRRFEKDSHALGVEVQKADDDFDAIDALSVLTEYRREYRREIDIKKKTVKVVKHISVRLLPDVGDPGPWVEIDPWNVHGEEIWTGSKKRYLYQVARGKSPPDRGG</sequence>
<organism evidence="1">
    <name type="scientific">marine sediment metagenome</name>
    <dbReference type="NCBI Taxonomy" id="412755"/>
    <lineage>
        <taxon>unclassified sequences</taxon>
        <taxon>metagenomes</taxon>
        <taxon>ecological metagenomes</taxon>
    </lineage>
</organism>